<evidence type="ECO:0000313" key="1">
    <source>
        <dbReference type="EMBL" id="KAF1968558.1"/>
    </source>
</evidence>
<gene>
    <name evidence="1" type="ORF">BU23DRAFT_572296</name>
</gene>
<sequence>MPNVVDTFADFVNIADLQGQLAAATRKAYSLEGELLLALKEHDGLRNVLEQLLPKKPGPTAPTVESKLEEAIAERDQALEDQWAFATEIGVLQEEARFRSKGTTKIVELDQRLTLELQYMRRHLQTKYPHSEAIQMSLNLEKIQARVLRRAAEAGVHRKFCGKQIRAIWKVRAENQQLQDRIGQMRDSAASSSTSSSQAHRCEWDMQVAFEKGRMLQSRLSFRDGYLLCSQHVLAGASPFDKSTDIVKVAERKYEEYTRLIAHASDKESNDKLSWDINKCLLEWEAAPGKRQHWGQQGVDSKVFQLFL</sequence>
<evidence type="ECO:0000313" key="2">
    <source>
        <dbReference type="Proteomes" id="UP000800036"/>
    </source>
</evidence>
<protein>
    <submittedName>
        <fullName evidence="1">Uncharacterized protein</fullName>
    </submittedName>
</protein>
<dbReference type="AlphaFoldDB" id="A0A6A5UV00"/>
<name>A0A6A5UV00_9PLEO</name>
<proteinExistence type="predicted"/>
<reference evidence="1" key="1">
    <citation type="journal article" date="2020" name="Stud. Mycol.">
        <title>101 Dothideomycetes genomes: a test case for predicting lifestyles and emergence of pathogens.</title>
        <authorList>
            <person name="Haridas S."/>
            <person name="Albert R."/>
            <person name="Binder M."/>
            <person name="Bloem J."/>
            <person name="Labutti K."/>
            <person name="Salamov A."/>
            <person name="Andreopoulos B."/>
            <person name="Baker S."/>
            <person name="Barry K."/>
            <person name="Bills G."/>
            <person name="Bluhm B."/>
            <person name="Cannon C."/>
            <person name="Castanera R."/>
            <person name="Culley D."/>
            <person name="Daum C."/>
            <person name="Ezra D."/>
            <person name="Gonzalez J."/>
            <person name="Henrissat B."/>
            <person name="Kuo A."/>
            <person name="Liang C."/>
            <person name="Lipzen A."/>
            <person name="Lutzoni F."/>
            <person name="Magnuson J."/>
            <person name="Mondo S."/>
            <person name="Nolan M."/>
            <person name="Ohm R."/>
            <person name="Pangilinan J."/>
            <person name="Park H.-J."/>
            <person name="Ramirez L."/>
            <person name="Alfaro M."/>
            <person name="Sun H."/>
            <person name="Tritt A."/>
            <person name="Yoshinaga Y."/>
            <person name="Zwiers L.-H."/>
            <person name="Turgeon B."/>
            <person name="Goodwin S."/>
            <person name="Spatafora J."/>
            <person name="Crous P."/>
            <person name="Grigoriev I."/>
        </authorList>
    </citation>
    <scope>NUCLEOTIDE SEQUENCE</scope>
    <source>
        <strain evidence="1">CBS 107.79</strain>
    </source>
</reference>
<accession>A0A6A5UV00</accession>
<dbReference type="EMBL" id="ML976719">
    <property type="protein sequence ID" value="KAF1968558.1"/>
    <property type="molecule type" value="Genomic_DNA"/>
</dbReference>
<dbReference type="Proteomes" id="UP000800036">
    <property type="component" value="Unassembled WGS sequence"/>
</dbReference>
<organism evidence="1 2">
    <name type="scientific">Bimuria novae-zelandiae CBS 107.79</name>
    <dbReference type="NCBI Taxonomy" id="1447943"/>
    <lineage>
        <taxon>Eukaryota</taxon>
        <taxon>Fungi</taxon>
        <taxon>Dikarya</taxon>
        <taxon>Ascomycota</taxon>
        <taxon>Pezizomycotina</taxon>
        <taxon>Dothideomycetes</taxon>
        <taxon>Pleosporomycetidae</taxon>
        <taxon>Pleosporales</taxon>
        <taxon>Massarineae</taxon>
        <taxon>Didymosphaeriaceae</taxon>
        <taxon>Bimuria</taxon>
    </lineage>
</organism>
<keyword evidence="2" id="KW-1185">Reference proteome</keyword>